<feature type="transmembrane region" description="Helical" evidence="1">
    <location>
        <begin position="6"/>
        <end position="28"/>
    </location>
</feature>
<dbReference type="Proteomes" id="UP000230869">
    <property type="component" value="Unassembled WGS sequence"/>
</dbReference>
<accession>A0A2M6KA37</accession>
<gene>
    <name evidence="2" type="ORF">COV49_00855</name>
</gene>
<sequence>MLILFLKFIGYLNSEWSVVVIVVFFNYLREYTSDKKDKREKGGAINNGRPGGVWVIVWCYFALILFIVSVVNQDKYCFPAPEIAAILTFVIIEYKRTSD</sequence>
<proteinExistence type="predicted"/>
<evidence type="ECO:0000256" key="1">
    <source>
        <dbReference type="SAM" id="Phobius"/>
    </source>
</evidence>
<dbReference type="EMBL" id="PCWW01000015">
    <property type="protein sequence ID" value="PIR13851.1"/>
    <property type="molecule type" value="Genomic_DNA"/>
</dbReference>
<dbReference type="AlphaFoldDB" id="A0A2M6KA37"/>
<organism evidence="2 3">
    <name type="scientific">Candidatus Falkowbacteria bacterium CG11_big_fil_rev_8_21_14_0_20_39_10</name>
    <dbReference type="NCBI Taxonomy" id="1974570"/>
    <lineage>
        <taxon>Bacteria</taxon>
        <taxon>Candidatus Falkowiibacteriota</taxon>
    </lineage>
</organism>
<keyword evidence="1" id="KW-0812">Transmembrane</keyword>
<feature type="transmembrane region" description="Helical" evidence="1">
    <location>
        <begin position="49"/>
        <end position="70"/>
    </location>
</feature>
<protein>
    <submittedName>
        <fullName evidence="2">Uncharacterized protein</fullName>
    </submittedName>
</protein>
<reference evidence="2 3" key="1">
    <citation type="submission" date="2017-09" db="EMBL/GenBank/DDBJ databases">
        <title>Depth-based differentiation of microbial function through sediment-hosted aquifers and enrichment of novel symbionts in the deep terrestrial subsurface.</title>
        <authorList>
            <person name="Probst A.J."/>
            <person name="Ladd B."/>
            <person name="Jarett J.K."/>
            <person name="Geller-Mcgrath D.E."/>
            <person name="Sieber C.M."/>
            <person name="Emerson J.B."/>
            <person name="Anantharaman K."/>
            <person name="Thomas B.C."/>
            <person name="Malmstrom R."/>
            <person name="Stieglmeier M."/>
            <person name="Klingl A."/>
            <person name="Woyke T."/>
            <person name="Ryan C.M."/>
            <person name="Banfield J.F."/>
        </authorList>
    </citation>
    <scope>NUCLEOTIDE SEQUENCE [LARGE SCALE GENOMIC DNA]</scope>
    <source>
        <strain evidence="2">CG11_big_fil_rev_8_21_14_0_20_39_10</strain>
    </source>
</reference>
<evidence type="ECO:0000313" key="2">
    <source>
        <dbReference type="EMBL" id="PIR13851.1"/>
    </source>
</evidence>
<keyword evidence="1" id="KW-1133">Transmembrane helix</keyword>
<keyword evidence="1" id="KW-0472">Membrane</keyword>
<evidence type="ECO:0000313" key="3">
    <source>
        <dbReference type="Proteomes" id="UP000230869"/>
    </source>
</evidence>
<name>A0A2M6KA37_9BACT</name>
<comment type="caution">
    <text evidence="2">The sequence shown here is derived from an EMBL/GenBank/DDBJ whole genome shotgun (WGS) entry which is preliminary data.</text>
</comment>